<evidence type="ECO:0000313" key="4">
    <source>
        <dbReference type="Proteomes" id="UP000250025"/>
    </source>
</evidence>
<protein>
    <recommendedName>
        <fullName evidence="2">DUF4124 domain-containing protein</fullName>
    </recommendedName>
</protein>
<feature type="region of interest" description="Disordered" evidence="1">
    <location>
        <begin position="53"/>
        <end position="85"/>
    </location>
</feature>
<dbReference type="EMBL" id="CP021323">
    <property type="protein sequence ID" value="ARS52276.1"/>
    <property type="molecule type" value="Genomic_DNA"/>
</dbReference>
<name>A0A2Z2H609_9GAMM</name>
<organism evidence="3 4">
    <name type="scientific">Kushneria konosiri</name>
    <dbReference type="NCBI Taxonomy" id="698828"/>
    <lineage>
        <taxon>Bacteria</taxon>
        <taxon>Pseudomonadati</taxon>
        <taxon>Pseudomonadota</taxon>
        <taxon>Gammaproteobacteria</taxon>
        <taxon>Oceanospirillales</taxon>
        <taxon>Halomonadaceae</taxon>
        <taxon>Kushneria</taxon>
    </lineage>
</organism>
<feature type="domain" description="DUF4124" evidence="2">
    <location>
        <begin position="33"/>
        <end position="83"/>
    </location>
</feature>
<dbReference type="Pfam" id="PF13511">
    <property type="entry name" value="DUF4124"/>
    <property type="match status" value="1"/>
</dbReference>
<sequence length="195" mass="21093">MTDFPSCGITVVPGRSCYLLLWTLGVCWLLADLPSQAHAAVYRHTDAQGNIVWSDRPGGTRAQVRAPRVLSPSSSTDSPGAEPATPVRFTSYQRVVLKPRSAPVTVEQARRGIPLRLEIVPRLRAGDQVQLIIDGRRHQSPLSSHVLMAMGLKVGRHALVAEVLDSAGVVRQRSDVMTLDVLAASTSESEPANSR</sequence>
<dbReference type="KEGG" id="kus:B9G99_04765"/>
<evidence type="ECO:0000313" key="3">
    <source>
        <dbReference type="EMBL" id="ARS52276.1"/>
    </source>
</evidence>
<keyword evidence="4" id="KW-1185">Reference proteome</keyword>
<reference evidence="3 4" key="1">
    <citation type="journal article" date="2017" name="Int. J. Syst. Evol. Microbiol.">
        <title>Kushneria konosiri sp. nov., isolated from the Korean salt-fermented seafood Daemi-jeot.</title>
        <authorList>
            <person name="Yun J.H."/>
            <person name="Park S.K."/>
            <person name="Lee J.Y."/>
            <person name="Jung M.J."/>
            <person name="Bae J.W."/>
        </authorList>
    </citation>
    <scope>NUCLEOTIDE SEQUENCE [LARGE SCALE GENOMIC DNA]</scope>
    <source>
        <strain evidence="3 4">X49</strain>
    </source>
</reference>
<accession>A0A2Z2H609</accession>
<dbReference type="InterPro" id="IPR025392">
    <property type="entry name" value="DUF4124"/>
</dbReference>
<dbReference type="Proteomes" id="UP000250025">
    <property type="component" value="Chromosome"/>
</dbReference>
<dbReference type="AlphaFoldDB" id="A0A2Z2H609"/>
<evidence type="ECO:0000259" key="2">
    <source>
        <dbReference type="Pfam" id="PF13511"/>
    </source>
</evidence>
<proteinExistence type="predicted"/>
<evidence type="ECO:0000256" key="1">
    <source>
        <dbReference type="SAM" id="MobiDB-lite"/>
    </source>
</evidence>
<gene>
    <name evidence="3" type="ORF">B9G99_04765</name>
</gene>